<evidence type="ECO:0000313" key="11">
    <source>
        <dbReference type="EMBL" id="KAK8835623.1"/>
    </source>
</evidence>
<evidence type="ECO:0000313" key="12">
    <source>
        <dbReference type="Proteomes" id="UP001470230"/>
    </source>
</evidence>
<keyword evidence="3" id="KW-0813">Transport</keyword>
<feature type="transmembrane region" description="Helical" evidence="9">
    <location>
        <begin position="150"/>
        <end position="171"/>
    </location>
</feature>
<feature type="region of interest" description="Disordered" evidence="8">
    <location>
        <begin position="1"/>
        <end position="66"/>
    </location>
</feature>
<feature type="domain" description="Amino acid transporter transmembrane" evidence="10">
    <location>
        <begin position="72"/>
        <end position="458"/>
    </location>
</feature>
<comment type="subcellular location">
    <subcellularLocation>
        <location evidence="1">Membrane</location>
        <topology evidence="1">Multi-pass membrane protein</topology>
    </subcellularLocation>
</comment>
<feature type="transmembrane region" description="Helical" evidence="9">
    <location>
        <begin position="337"/>
        <end position="359"/>
    </location>
</feature>
<keyword evidence="4 9" id="KW-0812">Transmembrane</keyword>
<dbReference type="EMBL" id="JAPFFF010000078">
    <property type="protein sequence ID" value="KAK8835623.1"/>
    <property type="molecule type" value="Genomic_DNA"/>
</dbReference>
<dbReference type="PANTHER" id="PTHR22950">
    <property type="entry name" value="AMINO ACID TRANSPORTER"/>
    <property type="match status" value="1"/>
</dbReference>
<evidence type="ECO:0000256" key="9">
    <source>
        <dbReference type="SAM" id="Phobius"/>
    </source>
</evidence>
<gene>
    <name evidence="11" type="ORF">M9Y10_042336</name>
</gene>
<accession>A0ABR2GPT1</accession>
<evidence type="ECO:0000256" key="2">
    <source>
        <dbReference type="ARBA" id="ARBA00008066"/>
    </source>
</evidence>
<feature type="transmembrane region" description="Helical" evidence="9">
    <location>
        <begin position="258"/>
        <end position="282"/>
    </location>
</feature>
<evidence type="ECO:0000256" key="1">
    <source>
        <dbReference type="ARBA" id="ARBA00004141"/>
    </source>
</evidence>
<feature type="compositionally biased region" description="Basic and acidic residues" evidence="8">
    <location>
        <begin position="15"/>
        <end position="25"/>
    </location>
</feature>
<name>A0ABR2GPT1_9EUKA</name>
<feature type="transmembrane region" description="Helical" evidence="9">
    <location>
        <begin position="404"/>
        <end position="427"/>
    </location>
</feature>
<feature type="transmembrane region" description="Helical" evidence="9">
    <location>
        <begin position="294"/>
        <end position="317"/>
    </location>
</feature>
<comment type="caution">
    <text evidence="11">The sequence shown here is derived from an EMBL/GenBank/DDBJ whole genome shotgun (WGS) entry which is preliminary data.</text>
</comment>
<feature type="transmembrane region" description="Helical" evidence="9">
    <location>
        <begin position="106"/>
        <end position="129"/>
    </location>
</feature>
<evidence type="ECO:0000256" key="6">
    <source>
        <dbReference type="ARBA" id="ARBA00022989"/>
    </source>
</evidence>
<feature type="transmembrane region" description="Helical" evidence="9">
    <location>
        <begin position="74"/>
        <end position="94"/>
    </location>
</feature>
<evidence type="ECO:0000259" key="10">
    <source>
        <dbReference type="Pfam" id="PF01490"/>
    </source>
</evidence>
<feature type="transmembrane region" description="Helical" evidence="9">
    <location>
        <begin position="439"/>
        <end position="459"/>
    </location>
</feature>
<evidence type="ECO:0000256" key="4">
    <source>
        <dbReference type="ARBA" id="ARBA00022692"/>
    </source>
</evidence>
<feature type="transmembrane region" description="Helical" evidence="9">
    <location>
        <begin position="216"/>
        <end position="238"/>
    </location>
</feature>
<protein>
    <recommendedName>
        <fullName evidence="10">Amino acid transporter transmembrane domain-containing protein</fullName>
    </recommendedName>
</protein>
<dbReference type="InterPro" id="IPR013057">
    <property type="entry name" value="AA_transpt_TM"/>
</dbReference>
<evidence type="ECO:0000256" key="5">
    <source>
        <dbReference type="ARBA" id="ARBA00022970"/>
    </source>
</evidence>
<comment type="similarity">
    <text evidence="2">Belongs to the amino acid/polyamine transporter 2 family.</text>
</comment>
<feature type="compositionally biased region" description="Basic and acidic residues" evidence="8">
    <location>
        <begin position="50"/>
        <end position="66"/>
    </location>
</feature>
<feature type="transmembrane region" description="Helical" evidence="9">
    <location>
        <begin position="380"/>
        <end position="398"/>
    </location>
</feature>
<dbReference type="Pfam" id="PF01490">
    <property type="entry name" value="Aa_trans"/>
    <property type="match status" value="1"/>
</dbReference>
<organism evidence="11 12">
    <name type="scientific">Tritrichomonas musculus</name>
    <dbReference type="NCBI Taxonomy" id="1915356"/>
    <lineage>
        <taxon>Eukaryota</taxon>
        <taxon>Metamonada</taxon>
        <taxon>Parabasalia</taxon>
        <taxon>Tritrichomonadida</taxon>
        <taxon>Tritrichomonadidae</taxon>
        <taxon>Tritrichomonas</taxon>
    </lineage>
</organism>
<dbReference type="PANTHER" id="PTHR22950:SF458">
    <property type="entry name" value="SODIUM-COUPLED NEUTRAL AMINO ACID TRANSPORTER 11-RELATED"/>
    <property type="match status" value="1"/>
</dbReference>
<dbReference type="Proteomes" id="UP001470230">
    <property type="component" value="Unassembled WGS sequence"/>
</dbReference>
<evidence type="ECO:0000256" key="8">
    <source>
        <dbReference type="SAM" id="MobiDB-lite"/>
    </source>
</evidence>
<feature type="transmembrane region" description="Helical" evidence="9">
    <location>
        <begin position="191"/>
        <end position="209"/>
    </location>
</feature>
<sequence>MSTEDNQLSIEEPVDIQKSKHHQDMEMLSNTMNTLEENTKSSEEFDEVEVSDKDKTETKDENDKMDRVQRKNSSFFEALMNSLNSVLGAGILSVPNSFISVGLVPSLILIFIMAILSYVASIINVKLNLKYDSSGFDEIVEKLMGKVGSISYSVITIIFLWAGLVAFTIIAGDTLISWFAFGGIDISPFKYRSVAILIYSIIIPIALSIPKSFKIIGIFSTFSIGFIFFYAIASIVKVCQIVPQYGISPTVKIAHFDIQIFSALSVYALAFSLPCVIIPILSNYPKVYKKRRNLVITSFGISAFLTIFPSVMLYLIFGNQSDGNILNSFPSNDILFTVVRVGFFLIVSFSFPVIAKSCMSNWSHLLFKINDPNSLSTCKYWSVFVLTVSVPVLLGMFLPQCKPAMTIGGALGGCLGCYTYPSILNILSSERKWTVSNVLSGLFAIFGTIIAVISTYTSVVDAINAFKTDFHSF</sequence>
<keyword evidence="5" id="KW-0029">Amino-acid transport</keyword>
<reference evidence="11 12" key="1">
    <citation type="submission" date="2024-04" db="EMBL/GenBank/DDBJ databases">
        <title>Tritrichomonas musculus Genome.</title>
        <authorList>
            <person name="Alves-Ferreira E."/>
            <person name="Grigg M."/>
            <person name="Lorenzi H."/>
            <person name="Galac M."/>
        </authorList>
    </citation>
    <scope>NUCLEOTIDE SEQUENCE [LARGE SCALE GENOMIC DNA]</scope>
    <source>
        <strain evidence="11 12">EAF2021</strain>
    </source>
</reference>
<keyword evidence="7 9" id="KW-0472">Membrane</keyword>
<evidence type="ECO:0000256" key="7">
    <source>
        <dbReference type="ARBA" id="ARBA00023136"/>
    </source>
</evidence>
<proteinExistence type="inferred from homology"/>
<keyword evidence="6 9" id="KW-1133">Transmembrane helix</keyword>
<evidence type="ECO:0000256" key="3">
    <source>
        <dbReference type="ARBA" id="ARBA00022448"/>
    </source>
</evidence>
<keyword evidence="12" id="KW-1185">Reference proteome</keyword>